<dbReference type="InterPro" id="IPR037095">
    <property type="entry name" value="RBP-J/Cbf11_DNA-bd_sf"/>
</dbReference>
<dbReference type="Gene3D" id="2.60.40.1450">
    <property type="entry name" value="LAG1, DNA binding domain"/>
    <property type="match status" value="1"/>
</dbReference>
<comment type="caution">
    <text evidence="3">The sequence shown here is derived from an EMBL/GenBank/DDBJ whole genome shotgun (WGS) entry which is preliminary data.</text>
</comment>
<dbReference type="SUPFAM" id="SSF49417">
    <property type="entry name" value="p53-like transcription factors"/>
    <property type="match status" value="1"/>
</dbReference>
<evidence type="ECO:0000259" key="2">
    <source>
        <dbReference type="SMART" id="SM01267"/>
    </source>
</evidence>
<dbReference type="Proteomes" id="UP000792457">
    <property type="component" value="Unassembled WGS sequence"/>
</dbReference>
<dbReference type="GO" id="GO:0001228">
    <property type="term" value="F:DNA-binding transcription activator activity, RNA polymerase II-specific"/>
    <property type="evidence" value="ECO:0007669"/>
    <property type="project" value="InterPro"/>
</dbReference>
<dbReference type="EMBL" id="KZ308603">
    <property type="protein sequence ID" value="KAG8232197.1"/>
    <property type="molecule type" value="Genomic_DNA"/>
</dbReference>
<dbReference type="SMART" id="SM01267">
    <property type="entry name" value="LAG1_DNAbind"/>
    <property type="match status" value="1"/>
</dbReference>
<feature type="domain" description="RBP-J/Cbf11/Cbf12 DNA binding" evidence="2">
    <location>
        <begin position="47"/>
        <end position="139"/>
    </location>
</feature>
<dbReference type="InterPro" id="IPR008967">
    <property type="entry name" value="p53-like_TF_DNA-bd_sf"/>
</dbReference>
<dbReference type="InterPro" id="IPR015351">
    <property type="entry name" value="RBP-J/Cbf11/Cbf12_DNA-bd"/>
</dbReference>
<feature type="region of interest" description="Disordered" evidence="1">
    <location>
        <begin position="1"/>
        <end position="34"/>
    </location>
</feature>
<accession>A0A8K0KD33</accession>
<reference evidence="3" key="2">
    <citation type="submission" date="2017-10" db="EMBL/GenBank/DDBJ databases">
        <title>Ladona fulva Genome sequencing and assembly.</title>
        <authorList>
            <person name="Murali S."/>
            <person name="Richards S."/>
            <person name="Bandaranaike D."/>
            <person name="Bellair M."/>
            <person name="Blankenburg K."/>
            <person name="Chao H."/>
            <person name="Dinh H."/>
            <person name="Doddapaneni H."/>
            <person name="Dugan-Rocha S."/>
            <person name="Elkadiri S."/>
            <person name="Gnanaolivu R."/>
            <person name="Hernandez B."/>
            <person name="Skinner E."/>
            <person name="Javaid M."/>
            <person name="Lee S."/>
            <person name="Li M."/>
            <person name="Ming W."/>
            <person name="Munidasa M."/>
            <person name="Muniz J."/>
            <person name="Nguyen L."/>
            <person name="Hughes D."/>
            <person name="Osuji N."/>
            <person name="Pu L.-L."/>
            <person name="Puazo M."/>
            <person name="Qu C."/>
            <person name="Quiroz J."/>
            <person name="Raj R."/>
            <person name="Weissenberger G."/>
            <person name="Xin Y."/>
            <person name="Zou X."/>
            <person name="Han Y."/>
            <person name="Worley K."/>
            <person name="Muzny D."/>
            <person name="Gibbs R."/>
        </authorList>
    </citation>
    <scope>NUCLEOTIDE SEQUENCE</scope>
    <source>
        <strain evidence="3">Sampled in the wild</strain>
    </source>
</reference>
<keyword evidence="4" id="KW-1185">Reference proteome</keyword>
<dbReference type="GO" id="GO:0005634">
    <property type="term" value="C:nucleus"/>
    <property type="evidence" value="ECO:0007669"/>
    <property type="project" value="InterPro"/>
</dbReference>
<reference evidence="3" key="1">
    <citation type="submission" date="2013-04" db="EMBL/GenBank/DDBJ databases">
        <authorList>
            <person name="Qu J."/>
            <person name="Murali S.C."/>
            <person name="Bandaranaike D."/>
            <person name="Bellair M."/>
            <person name="Blankenburg K."/>
            <person name="Chao H."/>
            <person name="Dinh H."/>
            <person name="Doddapaneni H."/>
            <person name="Downs B."/>
            <person name="Dugan-Rocha S."/>
            <person name="Elkadiri S."/>
            <person name="Gnanaolivu R.D."/>
            <person name="Hernandez B."/>
            <person name="Javaid M."/>
            <person name="Jayaseelan J.C."/>
            <person name="Lee S."/>
            <person name="Li M."/>
            <person name="Ming W."/>
            <person name="Munidasa M."/>
            <person name="Muniz J."/>
            <person name="Nguyen L."/>
            <person name="Ongeri F."/>
            <person name="Osuji N."/>
            <person name="Pu L.-L."/>
            <person name="Puazo M."/>
            <person name="Qu C."/>
            <person name="Quiroz J."/>
            <person name="Raj R."/>
            <person name="Weissenberger G."/>
            <person name="Xin Y."/>
            <person name="Zou X."/>
            <person name="Han Y."/>
            <person name="Richards S."/>
            <person name="Worley K."/>
            <person name="Muzny D."/>
            <person name="Gibbs R."/>
        </authorList>
    </citation>
    <scope>NUCLEOTIDE SEQUENCE</scope>
    <source>
        <strain evidence="3">Sampled in the wild</strain>
    </source>
</reference>
<dbReference type="OrthoDB" id="5600360at2759"/>
<dbReference type="GO" id="GO:0003677">
    <property type="term" value="F:DNA binding"/>
    <property type="evidence" value="ECO:0007669"/>
    <property type="project" value="InterPro"/>
</dbReference>
<dbReference type="InterPro" id="IPR040159">
    <property type="entry name" value="CLS_fam"/>
</dbReference>
<gene>
    <name evidence="3" type="ORF">J437_LFUL010498</name>
</gene>
<evidence type="ECO:0000256" key="1">
    <source>
        <dbReference type="SAM" id="MobiDB-lite"/>
    </source>
</evidence>
<protein>
    <recommendedName>
        <fullName evidence="2">RBP-J/Cbf11/Cbf12 DNA binding domain-containing protein</fullName>
    </recommendedName>
</protein>
<proteinExistence type="predicted"/>
<dbReference type="PANTHER" id="PTHR10665">
    <property type="entry name" value="RECOMBINING BINDING PROTEIN SUPPRESSOR OF HAIRLESS"/>
    <property type="match status" value="1"/>
</dbReference>
<evidence type="ECO:0000313" key="4">
    <source>
        <dbReference type="Proteomes" id="UP000792457"/>
    </source>
</evidence>
<sequence length="191" mass="21266">MQVHAAPRQRPEADEGGDEAVSSGTQRHDGHYPPRKGCAEVLWQREAVLLSSSLHLSLRGGLEGEAGEDDEGGGDGTRLSAQYCAAKTLYISDSDKRKHFMLSVKMFYANGHDIGVFHSKRIKVISKPSKKKQSLKNADCEYSRCVHCEWDEGSSLQQAEIPDGQYEVPARGKWQLSRKFYPMGCIYHPSP</sequence>
<dbReference type="AlphaFoldDB" id="A0A8K0KD33"/>
<name>A0A8K0KD33_LADFU</name>
<dbReference type="Pfam" id="PF09271">
    <property type="entry name" value="LAG1-DNAbind"/>
    <property type="match status" value="1"/>
</dbReference>
<evidence type="ECO:0000313" key="3">
    <source>
        <dbReference type="EMBL" id="KAG8232197.1"/>
    </source>
</evidence>
<organism evidence="3 4">
    <name type="scientific">Ladona fulva</name>
    <name type="common">Scarce chaser dragonfly</name>
    <name type="synonym">Libellula fulva</name>
    <dbReference type="NCBI Taxonomy" id="123851"/>
    <lineage>
        <taxon>Eukaryota</taxon>
        <taxon>Metazoa</taxon>
        <taxon>Ecdysozoa</taxon>
        <taxon>Arthropoda</taxon>
        <taxon>Hexapoda</taxon>
        <taxon>Insecta</taxon>
        <taxon>Pterygota</taxon>
        <taxon>Palaeoptera</taxon>
        <taxon>Odonata</taxon>
        <taxon>Epiprocta</taxon>
        <taxon>Anisoptera</taxon>
        <taxon>Libelluloidea</taxon>
        <taxon>Libellulidae</taxon>
        <taxon>Ladona</taxon>
    </lineage>
</organism>